<evidence type="ECO:0000313" key="2">
    <source>
        <dbReference type="EMBL" id="CAG02900.1"/>
    </source>
</evidence>
<organism evidence="2">
    <name type="scientific">Tetraodon nigroviridis</name>
    <name type="common">Spotted green pufferfish</name>
    <name type="synonym">Chelonodon nigroviridis</name>
    <dbReference type="NCBI Taxonomy" id="99883"/>
    <lineage>
        <taxon>Eukaryota</taxon>
        <taxon>Metazoa</taxon>
        <taxon>Chordata</taxon>
        <taxon>Craniata</taxon>
        <taxon>Vertebrata</taxon>
        <taxon>Euteleostomi</taxon>
        <taxon>Actinopterygii</taxon>
        <taxon>Neopterygii</taxon>
        <taxon>Teleostei</taxon>
        <taxon>Neoteleostei</taxon>
        <taxon>Acanthomorphata</taxon>
        <taxon>Eupercaria</taxon>
        <taxon>Tetraodontiformes</taxon>
        <taxon>Tetradontoidea</taxon>
        <taxon>Tetraodontidae</taxon>
        <taxon>Tetraodon</taxon>
    </lineage>
</organism>
<reference evidence="2" key="2">
    <citation type="submission" date="2004-02" db="EMBL/GenBank/DDBJ databases">
        <authorList>
            <consortium name="Genoscope"/>
            <consortium name="Whitehead Institute Centre for Genome Research"/>
        </authorList>
    </citation>
    <scope>NUCLEOTIDE SEQUENCE</scope>
</reference>
<feature type="transmembrane region" description="Helical" evidence="1">
    <location>
        <begin position="94"/>
        <end position="114"/>
    </location>
</feature>
<name>Q4S8Y2_TETNG</name>
<dbReference type="AlphaFoldDB" id="Q4S8Y2"/>
<keyword evidence="1" id="KW-0472">Membrane</keyword>
<dbReference type="EMBL" id="CAAE01014703">
    <property type="protein sequence ID" value="CAG02900.1"/>
    <property type="molecule type" value="Genomic_DNA"/>
</dbReference>
<gene>
    <name evidence="2" type="ORF">GSTENG00022139001</name>
</gene>
<dbReference type="KEGG" id="tng:GSTEN00022139G001"/>
<protein>
    <submittedName>
        <fullName evidence="2">(spotted green pufferfish) hypothetical protein</fullName>
    </submittedName>
</protein>
<sequence>MAANDWDPKSFFFVVDLARTNRRRHLAPLQDHVFNDPAVGVDVDTFVLVTQKHFHAIGAGKEHYCMWRHLALDLFETTNSGEQLKSKPAVFSTGFYSLFFFNIPGLLFWADLCFSEMKNFIIKSYKNPAYMNWNINVIVVSRIDIDGMETSTGTVDDLQPLTLLHCKVNQDRPVWQVCKRLVQGERTINSRAHLGSGINASS</sequence>
<keyword evidence="1" id="KW-0812">Transmembrane</keyword>
<reference evidence="2" key="1">
    <citation type="journal article" date="2004" name="Nature">
        <title>Genome duplication in the teleost fish Tetraodon nigroviridis reveals the early vertebrate proto-karyotype.</title>
        <authorList>
            <person name="Jaillon O."/>
            <person name="Aury J.-M."/>
            <person name="Brunet F."/>
            <person name="Petit J.-L."/>
            <person name="Stange-Thomann N."/>
            <person name="Mauceli E."/>
            <person name="Bouneau L."/>
            <person name="Fischer C."/>
            <person name="Ozouf-Costaz C."/>
            <person name="Bernot A."/>
            <person name="Nicaud S."/>
            <person name="Jaffe D."/>
            <person name="Fisher S."/>
            <person name="Lutfalla G."/>
            <person name="Dossat C."/>
            <person name="Segurens B."/>
            <person name="Dasilva C."/>
            <person name="Salanoubat M."/>
            <person name="Levy M."/>
            <person name="Boudet N."/>
            <person name="Castellano S."/>
            <person name="Anthouard V."/>
            <person name="Jubin C."/>
            <person name="Castelli V."/>
            <person name="Katinka M."/>
            <person name="Vacherie B."/>
            <person name="Biemont C."/>
            <person name="Skalli Z."/>
            <person name="Cattolico L."/>
            <person name="Poulain J."/>
            <person name="De Berardinis V."/>
            <person name="Cruaud C."/>
            <person name="Duprat S."/>
            <person name="Brottier P."/>
            <person name="Coutanceau J.-P."/>
            <person name="Gouzy J."/>
            <person name="Parra G."/>
            <person name="Lardier G."/>
            <person name="Chapple C."/>
            <person name="McKernan K.J."/>
            <person name="McEwan P."/>
            <person name="Bosak S."/>
            <person name="Kellis M."/>
            <person name="Volff J.-N."/>
            <person name="Guigo R."/>
            <person name="Zody M.C."/>
            <person name="Mesirov J."/>
            <person name="Lindblad-Toh K."/>
            <person name="Birren B."/>
            <person name="Nusbaum C."/>
            <person name="Kahn D."/>
            <person name="Robinson-Rechavi M."/>
            <person name="Laudet V."/>
            <person name="Schachter V."/>
            <person name="Quetier F."/>
            <person name="Saurin W."/>
            <person name="Scarpelli C."/>
            <person name="Wincker P."/>
            <person name="Lander E.S."/>
            <person name="Weissenbach J."/>
            <person name="Roest Crollius H."/>
        </authorList>
    </citation>
    <scope>NUCLEOTIDE SEQUENCE [LARGE SCALE GENOMIC DNA]</scope>
</reference>
<proteinExistence type="predicted"/>
<comment type="caution">
    <text evidence="2">The sequence shown here is derived from an EMBL/GenBank/DDBJ whole genome shotgun (WGS) entry which is preliminary data.</text>
</comment>
<keyword evidence="1" id="KW-1133">Transmembrane helix</keyword>
<accession>Q4S8Y2</accession>
<evidence type="ECO:0000256" key="1">
    <source>
        <dbReference type="SAM" id="Phobius"/>
    </source>
</evidence>